<keyword evidence="5" id="KW-0732">Signal</keyword>
<dbReference type="Gene3D" id="2.40.30.170">
    <property type="match status" value="1"/>
</dbReference>
<dbReference type="InterPro" id="IPR058627">
    <property type="entry name" value="MdtA-like_C"/>
</dbReference>
<feature type="coiled-coil region" evidence="3">
    <location>
        <begin position="131"/>
        <end position="158"/>
    </location>
</feature>
<evidence type="ECO:0000256" key="3">
    <source>
        <dbReference type="SAM" id="Coils"/>
    </source>
</evidence>
<dbReference type="EMBL" id="CP036526">
    <property type="protein sequence ID" value="QDT10598.1"/>
    <property type="molecule type" value="Genomic_DNA"/>
</dbReference>
<feature type="compositionally biased region" description="Polar residues" evidence="4">
    <location>
        <begin position="444"/>
        <end position="455"/>
    </location>
</feature>
<dbReference type="Proteomes" id="UP000319817">
    <property type="component" value="Chromosome"/>
</dbReference>
<dbReference type="Gene3D" id="2.40.420.20">
    <property type="match status" value="1"/>
</dbReference>
<dbReference type="InterPro" id="IPR050465">
    <property type="entry name" value="UPF0194_transport"/>
</dbReference>
<reference evidence="7 8" key="1">
    <citation type="submission" date="2019-02" db="EMBL/GenBank/DDBJ databases">
        <title>Deep-cultivation of Planctomycetes and their phenomic and genomic characterization uncovers novel biology.</title>
        <authorList>
            <person name="Wiegand S."/>
            <person name="Jogler M."/>
            <person name="Boedeker C."/>
            <person name="Pinto D."/>
            <person name="Vollmers J."/>
            <person name="Rivas-Marin E."/>
            <person name="Kohn T."/>
            <person name="Peeters S.H."/>
            <person name="Heuer A."/>
            <person name="Rast P."/>
            <person name="Oberbeckmann S."/>
            <person name="Bunk B."/>
            <person name="Jeske O."/>
            <person name="Meyerdierks A."/>
            <person name="Storesund J.E."/>
            <person name="Kallscheuer N."/>
            <person name="Luecker S."/>
            <person name="Lage O.M."/>
            <person name="Pohl T."/>
            <person name="Merkel B.J."/>
            <person name="Hornburger P."/>
            <person name="Mueller R.-W."/>
            <person name="Bruemmer F."/>
            <person name="Labrenz M."/>
            <person name="Spormann A.M."/>
            <person name="Op den Camp H."/>
            <person name="Overmann J."/>
            <person name="Amann R."/>
            <person name="Jetten M.S.M."/>
            <person name="Mascher T."/>
            <person name="Medema M.H."/>
            <person name="Devos D.P."/>
            <person name="Kaster A.-K."/>
            <person name="Ovreas L."/>
            <person name="Rohde M."/>
            <person name="Galperin M.Y."/>
            <person name="Jogler C."/>
        </authorList>
    </citation>
    <scope>NUCLEOTIDE SEQUENCE [LARGE SCALE GENOMIC DNA]</scope>
    <source>
        <strain evidence="7 8">K23_9</strain>
    </source>
</reference>
<evidence type="ECO:0000259" key="6">
    <source>
        <dbReference type="Pfam" id="PF25967"/>
    </source>
</evidence>
<dbReference type="Pfam" id="PF25967">
    <property type="entry name" value="RND-MFP_C"/>
    <property type="match status" value="1"/>
</dbReference>
<dbReference type="Gene3D" id="2.40.50.100">
    <property type="match status" value="1"/>
</dbReference>
<feature type="domain" description="Multidrug resistance protein MdtA-like C-terminal permuted SH3" evidence="6">
    <location>
        <begin position="374"/>
        <end position="429"/>
    </location>
</feature>
<evidence type="ECO:0000256" key="2">
    <source>
        <dbReference type="ARBA" id="ARBA00023054"/>
    </source>
</evidence>
<dbReference type="OrthoDB" id="259669at2"/>
<sequence length="465" mass="50563" precursor="true">MRVPVVIGLIAIVGSAAAVSLAPSQASDQDAYLTHTIGRGKLTVSVTEQGTVESSNNTEIKCKVRGFSLVTYVVPAGSVVKVGQELVRLDTKVIEEQHSLTKTNTFIAEATLAQTQANVETAKIAIDAYEKGRFRSQLQGLEKELAAHKRNLRTARKMYQRSESLFRQGYATDLEVEGNAFTVTQAELELKVKETEIKVLKDFTRQMQMESLNGNKIASESKLAADQAGLAMEVKRRDRAAEELNDCVIRAEKPGLVIYPSAASWKTTPDITEGASVRKDQVLLLMPDLTQMQVKLGIHESVIDRVRPGLKAIVTLPDRTLEATVSEVASVTKPAGWWTGNVVKYDTVIDLPSDEGLKPGMSAEVDVILAVHENVVTIPVAAVVETEEGEFCWVQSTGGPQKRILQLGDSNDVFIEVIAGLNEGEEVILNPTALIEEAEEEARSTLSQSRPSGDSQDVPEAIEAE</sequence>
<dbReference type="GO" id="GO:0030313">
    <property type="term" value="C:cell envelope"/>
    <property type="evidence" value="ECO:0007669"/>
    <property type="project" value="UniProtKB-SubCell"/>
</dbReference>
<protein>
    <submittedName>
        <fullName evidence="7">Macrolide export protein MacA</fullName>
    </submittedName>
</protein>
<dbReference type="PANTHER" id="PTHR32347">
    <property type="entry name" value="EFFLUX SYSTEM COMPONENT YKNX-RELATED"/>
    <property type="match status" value="1"/>
</dbReference>
<evidence type="ECO:0000313" key="7">
    <source>
        <dbReference type="EMBL" id="QDT10598.1"/>
    </source>
</evidence>
<dbReference type="SUPFAM" id="SSF111369">
    <property type="entry name" value="HlyD-like secretion proteins"/>
    <property type="match status" value="1"/>
</dbReference>
<evidence type="ECO:0000256" key="1">
    <source>
        <dbReference type="ARBA" id="ARBA00004196"/>
    </source>
</evidence>
<dbReference type="AlphaFoldDB" id="A0A517NTZ5"/>
<keyword evidence="8" id="KW-1185">Reference proteome</keyword>
<name>A0A517NTZ5_9BACT</name>
<dbReference type="PANTHER" id="PTHR32347:SF23">
    <property type="entry name" value="BLL5650 PROTEIN"/>
    <property type="match status" value="1"/>
</dbReference>
<gene>
    <name evidence="7" type="primary">macA_1</name>
    <name evidence="7" type="ORF">K239x_25550</name>
</gene>
<feature type="chain" id="PRO_5022118315" evidence="5">
    <location>
        <begin position="19"/>
        <end position="465"/>
    </location>
</feature>
<organism evidence="7 8">
    <name type="scientific">Stieleria marina</name>
    <dbReference type="NCBI Taxonomy" id="1930275"/>
    <lineage>
        <taxon>Bacteria</taxon>
        <taxon>Pseudomonadati</taxon>
        <taxon>Planctomycetota</taxon>
        <taxon>Planctomycetia</taxon>
        <taxon>Pirellulales</taxon>
        <taxon>Pirellulaceae</taxon>
        <taxon>Stieleria</taxon>
    </lineage>
</organism>
<comment type="subcellular location">
    <subcellularLocation>
        <location evidence="1">Cell envelope</location>
    </subcellularLocation>
</comment>
<feature type="region of interest" description="Disordered" evidence="4">
    <location>
        <begin position="439"/>
        <end position="465"/>
    </location>
</feature>
<evidence type="ECO:0000256" key="4">
    <source>
        <dbReference type="SAM" id="MobiDB-lite"/>
    </source>
</evidence>
<dbReference type="Gene3D" id="1.10.287.470">
    <property type="entry name" value="Helix hairpin bin"/>
    <property type="match status" value="1"/>
</dbReference>
<proteinExistence type="predicted"/>
<accession>A0A517NTZ5</accession>
<keyword evidence="2 3" id="KW-0175">Coiled coil</keyword>
<evidence type="ECO:0000256" key="5">
    <source>
        <dbReference type="SAM" id="SignalP"/>
    </source>
</evidence>
<evidence type="ECO:0000313" key="8">
    <source>
        <dbReference type="Proteomes" id="UP000319817"/>
    </source>
</evidence>
<dbReference type="RefSeq" id="WP_145418274.1">
    <property type="nucleotide sequence ID" value="NZ_CP036526.1"/>
</dbReference>
<feature type="signal peptide" evidence="5">
    <location>
        <begin position="1"/>
        <end position="18"/>
    </location>
</feature>